<reference evidence="3 4" key="1">
    <citation type="submission" date="2023-11" db="EMBL/GenBank/DDBJ databases">
        <title>Actinomadura monticuli sp. nov., isolated from volcanic ash.</title>
        <authorList>
            <person name="Lee S.D."/>
            <person name="Yang H."/>
            <person name="Kim I.S."/>
        </authorList>
    </citation>
    <scope>NUCLEOTIDE SEQUENCE [LARGE SCALE GENOMIC DNA]</scope>
    <source>
        <strain evidence="3 4">DLS-62</strain>
    </source>
</reference>
<feature type="region of interest" description="Disordered" evidence="1">
    <location>
        <begin position="1"/>
        <end position="39"/>
    </location>
</feature>
<dbReference type="InterPro" id="IPR001919">
    <property type="entry name" value="CBD2"/>
</dbReference>
<dbReference type="SUPFAM" id="SSF49384">
    <property type="entry name" value="Carbohydrate-binding domain"/>
    <property type="match status" value="1"/>
</dbReference>
<gene>
    <name evidence="3" type="ORF">SM611_19085</name>
</gene>
<sequence>MGCLRGAGVGDAQCPPTAPHPASRESPASGGRPGSRIWGAEVTQDGAAVTASNESWNGAPAPGATTTFGFIGTGSAETVTPACDGD</sequence>
<protein>
    <submittedName>
        <fullName evidence="3">Cellulose binding domain-containing protein</fullName>
    </submittedName>
</protein>
<name>A0ABV4QCY3_9ACTN</name>
<dbReference type="EMBL" id="JAXCEI010000008">
    <property type="protein sequence ID" value="MFA1541038.1"/>
    <property type="molecule type" value="Genomic_DNA"/>
</dbReference>
<organism evidence="3 4">
    <name type="scientific">Actinomadura monticuli</name>
    <dbReference type="NCBI Taxonomy" id="3097367"/>
    <lineage>
        <taxon>Bacteria</taxon>
        <taxon>Bacillati</taxon>
        <taxon>Actinomycetota</taxon>
        <taxon>Actinomycetes</taxon>
        <taxon>Streptosporangiales</taxon>
        <taxon>Thermomonosporaceae</taxon>
        <taxon>Actinomadura</taxon>
    </lineage>
</organism>
<dbReference type="Gene3D" id="2.60.40.290">
    <property type="match status" value="1"/>
</dbReference>
<evidence type="ECO:0000256" key="1">
    <source>
        <dbReference type="SAM" id="MobiDB-lite"/>
    </source>
</evidence>
<proteinExistence type="predicted"/>
<dbReference type="Proteomes" id="UP001569963">
    <property type="component" value="Unassembled WGS sequence"/>
</dbReference>
<comment type="caution">
    <text evidence="3">The sequence shown here is derived from an EMBL/GenBank/DDBJ whole genome shotgun (WGS) entry which is preliminary data.</text>
</comment>
<dbReference type="InterPro" id="IPR012291">
    <property type="entry name" value="CBM2_carb-bd_dom_sf"/>
</dbReference>
<evidence type="ECO:0000313" key="4">
    <source>
        <dbReference type="Proteomes" id="UP001569963"/>
    </source>
</evidence>
<keyword evidence="4" id="KW-1185">Reference proteome</keyword>
<evidence type="ECO:0000313" key="3">
    <source>
        <dbReference type="EMBL" id="MFA1541038.1"/>
    </source>
</evidence>
<evidence type="ECO:0000259" key="2">
    <source>
        <dbReference type="Pfam" id="PF00553"/>
    </source>
</evidence>
<dbReference type="InterPro" id="IPR008965">
    <property type="entry name" value="CBM2/CBM3_carb-bd_dom_sf"/>
</dbReference>
<feature type="domain" description="CBM2" evidence="2">
    <location>
        <begin position="36"/>
        <end position="81"/>
    </location>
</feature>
<dbReference type="RefSeq" id="WP_371951095.1">
    <property type="nucleotide sequence ID" value="NZ_JAXCEI010000008.1"/>
</dbReference>
<dbReference type="Pfam" id="PF00553">
    <property type="entry name" value="CBM_2"/>
    <property type="match status" value="1"/>
</dbReference>
<accession>A0ABV4QCY3</accession>